<organism evidence="2">
    <name type="scientific">Solanum lycopersicum</name>
    <name type="common">Tomato</name>
    <name type="synonym">Lycopersicon esculentum</name>
    <dbReference type="NCBI Taxonomy" id="4081"/>
    <lineage>
        <taxon>Eukaryota</taxon>
        <taxon>Viridiplantae</taxon>
        <taxon>Streptophyta</taxon>
        <taxon>Embryophyta</taxon>
        <taxon>Tracheophyta</taxon>
        <taxon>Spermatophyta</taxon>
        <taxon>Magnoliopsida</taxon>
        <taxon>eudicotyledons</taxon>
        <taxon>Gunneridae</taxon>
        <taxon>Pentapetalae</taxon>
        <taxon>asterids</taxon>
        <taxon>lamiids</taxon>
        <taxon>Solanales</taxon>
        <taxon>Solanaceae</taxon>
        <taxon>Solanoideae</taxon>
        <taxon>Solaneae</taxon>
        <taxon>Solanum</taxon>
        <taxon>Solanum subgen. Lycopersicon</taxon>
    </lineage>
</organism>
<protein>
    <submittedName>
        <fullName evidence="2">Uncharacterized protein</fullName>
    </submittedName>
</protein>
<reference evidence="2" key="2">
    <citation type="submission" date="2019-01" db="UniProtKB">
        <authorList>
            <consortium name="EnsemblPlants"/>
        </authorList>
    </citation>
    <scope>IDENTIFICATION</scope>
    <source>
        <strain evidence="2">cv. Heinz 1706</strain>
    </source>
</reference>
<sequence>MGYINLVFFTLFPFLCHLSFSSSLPHLCPKYQDLAFLQFKHMFTLSHYAFERCFNIRG</sequence>
<feature type="chain" id="PRO_5018719454" evidence="1">
    <location>
        <begin position="22"/>
        <end position="58"/>
    </location>
</feature>
<name>A0A3Q7EAU5_SOLLC</name>
<dbReference type="EnsemblPlants" id="Solyc01g014140.3.1">
    <property type="protein sequence ID" value="Solyc01g014140.3.1"/>
    <property type="gene ID" value="Solyc01g014140.3"/>
</dbReference>
<accession>A0A3Q7EAU5</accession>
<dbReference type="InParanoid" id="A0A3Q7EAU5"/>
<feature type="signal peptide" evidence="1">
    <location>
        <begin position="1"/>
        <end position="21"/>
    </location>
</feature>
<evidence type="ECO:0000256" key="1">
    <source>
        <dbReference type="SAM" id="SignalP"/>
    </source>
</evidence>
<keyword evidence="1" id="KW-0732">Signal</keyword>
<dbReference type="Gramene" id="Solyc01g014140.3.1">
    <property type="protein sequence ID" value="Solyc01g014140.3.1"/>
    <property type="gene ID" value="Solyc01g014140.3"/>
</dbReference>
<dbReference type="PaxDb" id="4081-Solyc01g014140.2.1"/>
<dbReference type="AlphaFoldDB" id="A0A3Q7EAU5"/>
<evidence type="ECO:0000313" key="3">
    <source>
        <dbReference type="Proteomes" id="UP000004994"/>
    </source>
</evidence>
<dbReference type="Proteomes" id="UP000004994">
    <property type="component" value="Chromosome 1"/>
</dbReference>
<evidence type="ECO:0000313" key="2">
    <source>
        <dbReference type="EnsemblPlants" id="Solyc01g014140.3.1"/>
    </source>
</evidence>
<keyword evidence="3" id="KW-1185">Reference proteome</keyword>
<proteinExistence type="predicted"/>
<reference evidence="2" key="1">
    <citation type="journal article" date="2012" name="Nature">
        <title>The tomato genome sequence provides insights into fleshy fruit evolution.</title>
        <authorList>
            <consortium name="Tomato Genome Consortium"/>
        </authorList>
    </citation>
    <scope>NUCLEOTIDE SEQUENCE [LARGE SCALE GENOMIC DNA]</scope>
    <source>
        <strain evidence="2">cv. Heinz 1706</strain>
    </source>
</reference>